<comment type="caution">
    <text evidence="1">The sequence shown here is derived from an EMBL/GenBank/DDBJ whole genome shotgun (WGS) entry which is preliminary data.</text>
</comment>
<proteinExistence type="predicted"/>
<evidence type="ECO:0000313" key="1">
    <source>
        <dbReference type="EMBL" id="KAJ0177215.1"/>
    </source>
</evidence>
<organism evidence="1 2">
    <name type="scientific">Dendrolimus kikuchii</name>
    <dbReference type="NCBI Taxonomy" id="765133"/>
    <lineage>
        <taxon>Eukaryota</taxon>
        <taxon>Metazoa</taxon>
        <taxon>Ecdysozoa</taxon>
        <taxon>Arthropoda</taxon>
        <taxon>Hexapoda</taxon>
        <taxon>Insecta</taxon>
        <taxon>Pterygota</taxon>
        <taxon>Neoptera</taxon>
        <taxon>Endopterygota</taxon>
        <taxon>Lepidoptera</taxon>
        <taxon>Glossata</taxon>
        <taxon>Ditrysia</taxon>
        <taxon>Bombycoidea</taxon>
        <taxon>Lasiocampidae</taxon>
        <taxon>Dendrolimus</taxon>
    </lineage>
</organism>
<sequence length="211" mass="25102">MSVLEENWDLNLDLNSVEKRNIEQFELSLSYVNEKVSKILENGFRSQNQFLNGNAHLCYDDELKALMEKNKLLRYEVDYKLDELSKQQTRYESCKKDQKLLSEEIKERHEAFLMAKKSYKKFLKLYHTVENKNNDRQTIFVQFFTETKKESENYSVRLLKDLKTGKYHLINTIPKLPNEKELQRILGETNDVPGALCCIREEFLMIKSSKK</sequence>
<accession>A0ACC1D0E8</accession>
<keyword evidence="2" id="KW-1185">Reference proteome</keyword>
<name>A0ACC1D0E8_9NEOP</name>
<evidence type="ECO:0000313" key="2">
    <source>
        <dbReference type="Proteomes" id="UP000824533"/>
    </source>
</evidence>
<protein>
    <submittedName>
        <fullName evidence="1">Uncharacterized protein</fullName>
    </submittedName>
</protein>
<dbReference type="Proteomes" id="UP000824533">
    <property type="component" value="Linkage Group LG12"/>
</dbReference>
<reference evidence="1 2" key="1">
    <citation type="journal article" date="2021" name="Front. Genet.">
        <title>Chromosome-Level Genome Assembly Reveals Significant Gene Expansion in the Toll and IMD Signaling Pathways of Dendrolimus kikuchii.</title>
        <authorList>
            <person name="Zhou J."/>
            <person name="Wu P."/>
            <person name="Xiong Z."/>
            <person name="Liu N."/>
            <person name="Zhao N."/>
            <person name="Ji M."/>
            <person name="Qiu Y."/>
            <person name="Yang B."/>
        </authorList>
    </citation>
    <scope>NUCLEOTIDE SEQUENCE [LARGE SCALE GENOMIC DNA]</scope>
    <source>
        <strain evidence="1">Ann1</strain>
    </source>
</reference>
<gene>
    <name evidence="1" type="ORF">K1T71_007224</name>
</gene>
<dbReference type="EMBL" id="CM034398">
    <property type="protein sequence ID" value="KAJ0177215.1"/>
    <property type="molecule type" value="Genomic_DNA"/>
</dbReference>